<comment type="caution">
    <text evidence="1">The sequence shown here is derived from an EMBL/GenBank/DDBJ whole genome shotgun (WGS) entry which is preliminary data.</text>
</comment>
<reference evidence="1" key="1">
    <citation type="submission" date="2021-09" db="EMBL/GenBank/DDBJ databases">
        <authorList>
            <consortium name="AG Swart"/>
            <person name="Singh M."/>
            <person name="Singh A."/>
            <person name="Seah K."/>
            <person name="Emmerich C."/>
        </authorList>
    </citation>
    <scope>NUCLEOTIDE SEQUENCE</scope>
    <source>
        <strain evidence="1">ATCC30299</strain>
    </source>
</reference>
<dbReference type="EMBL" id="CAJZBQ010000044">
    <property type="protein sequence ID" value="CAG9327706.1"/>
    <property type="molecule type" value="Genomic_DNA"/>
</dbReference>
<dbReference type="Proteomes" id="UP001162131">
    <property type="component" value="Unassembled WGS sequence"/>
</dbReference>
<organism evidence="1 2">
    <name type="scientific">Blepharisma stoltei</name>
    <dbReference type="NCBI Taxonomy" id="1481888"/>
    <lineage>
        <taxon>Eukaryota</taxon>
        <taxon>Sar</taxon>
        <taxon>Alveolata</taxon>
        <taxon>Ciliophora</taxon>
        <taxon>Postciliodesmatophora</taxon>
        <taxon>Heterotrichea</taxon>
        <taxon>Heterotrichida</taxon>
        <taxon>Blepharismidae</taxon>
        <taxon>Blepharisma</taxon>
    </lineage>
</organism>
<evidence type="ECO:0000313" key="2">
    <source>
        <dbReference type="Proteomes" id="UP001162131"/>
    </source>
</evidence>
<sequence>MQLSHIYYFLNSRIFYKLKIRNSKFLFPIYFKYLNQPVYWKILKYIKKLMIRANNLRFPKHEKTRLLIEK</sequence>
<accession>A0AAU9JQ31</accession>
<gene>
    <name evidence="1" type="ORF">BSTOLATCC_MIC44334</name>
</gene>
<protein>
    <submittedName>
        <fullName evidence="1">Uncharacterized protein</fullName>
    </submittedName>
</protein>
<evidence type="ECO:0000313" key="1">
    <source>
        <dbReference type="EMBL" id="CAG9327706.1"/>
    </source>
</evidence>
<dbReference type="AlphaFoldDB" id="A0AAU9JQ31"/>
<name>A0AAU9JQ31_9CILI</name>
<keyword evidence="2" id="KW-1185">Reference proteome</keyword>
<proteinExistence type="predicted"/>